<sequence length="62" mass="6942">MMYLEIVLFGSACFLGGWAMKSIAVSELLKRAKTDIKYIDTLTRKAYKKGYTTALGYKGGIR</sequence>
<dbReference type="EMBL" id="BK032780">
    <property type="protein sequence ID" value="DAF59967.1"/>
    <property type="molecule type" value="Genomic_DNA"/>
</dbReference>
<evidence type="ECO:0000313" key="1">
    <source>
        <dbReference type="EMBL" id="DAF59967.1"/>
    </source>
</evidence>
<name>A0A8S5TAG1_9CAUD</name>
<accession>A0A8S5TAG1</accession>
<proteinExistence type="predicted"/>
<organism evidence="1">
    <name type="scientific">Siphoviridae sp. ctGz830</name>
    <dbReference type="NCBI Taxonomy" id="2827825"/>
    <lineage>
        <taxon>Viruses</taxon>
        <taxon>Duplodnaviria</taxon>
        <taxon>Heunggongvirae</taxon>
        <taxon>Uroviricota</taxon>
        <taxon>Caudoviricetes</taxon>
    </lineage>
</organism>
<reference evidence="1" key="1">
    <citation type="journal article" date="2021" name="Proc. Natl. Acad. Sci. U.S.A.">
        <title>A Catalog of Tens of Thousands of Viruses from Human Metagenomes Reveals Hidden Associations with Chronic Diseases.</title>
        <authorList>
            <person name="Tisza M.J."/>
            <person name="Buck C.B."/>
        </authorList>
    </citation>
    <scope>NUCLEOTIDE SEQUENCE</scope>
    <source>
        <strain evidence="1">CtGz830</strain>
    </source>
</reference>
<protein>
    <submittedName>
        <fullName evidence="1">Uncharacterized protein</fullName>
    </submittedName>
</protein>